<dbReference type="GO" id="GO:0032259">
    <property type="term" value="P:methylation"/>
    <property type="evidence" value="ECO:0007669"/>
    <property type="project" value="UniProtKB-KW"/>
</dbReference>
<dbReference type="PANTHER" id="PTHR47816">
    <property type="entry name" value="RIBOSOMAL RNA SMALL SUBUNIT METHYLTRANSFERASE C"/>
    <property type="match status" value="1"/>
</dbReference>
<keyword evidence="4 7" id="KW-0808">Transferase</keyword>
<dbReference type="PROSITE" id="PS00092">
    <property type="entry name" value="N6_MTASE"/>
    <property type="match status" value="1"/>
</dbReference>
<evidence type="ECO:0000259" key="5">
    <source>
        <dbReference type="Pfam" id="PF05175"/>
    </source>
</evidence>
<evidence type="ECO:0000313" key="7">
    <source>
        <dbReference type="EMBL" id="CEP26335.1"/>
    </source>
</evidence>
<dbReference type="GO" id="GO:0008170">
    <property type="term" value="F:N-methyltransferase activity"/>
    <property type="evidence" value="ECO:0007669"/>
    <property type="project" value="UniProtKB-ARBA"/>
</dbReference>
<accession>A0A068VX94</accession>
<dbReference type="Pfam" id="PF26049">
    <property type="entry name" value="RLMG_N"/>
    <property type="match status" value="1"/>
</dbReference>
<dbReference type="RefSeq" id="WP_013160247.1">
    <property type="nucleotide sequence ID" value="NZ_HG975507.1"/>
</dbReference>
<dbReference type="GO" id="GO:0006364">
    <property type="term" value="P:rRNA processing"/>
    <property type="evidence" value="ECO:0007669"/>
    <property type="project" value="UniProtKB-KW"/>
</dbReference>
<dbReference type="InterPro" id="IPR002052">
    <property type="entry name" value="DNA_methylase_N6_adenine_CS"/>
</dbReference>
<keyword evidence="2" id="KW-0698">rRNA processing</keyword>
<dbReference type="PANTHER" id="PTHR47816:SF4">
    <property type="entry name" value="RIBOSOMAL RNA SMALL SUBUNIT METHYLTRANSFERASE C"/>
    <property type="match status" value="1"/>
</dbReference>
<dbReference type="InterPro" id="IPR046977">
    <property type="entry name" value="RsmC/RlmG"/>
</dbReference>
<keyword evidence="1" id="KW-0963">Cytoplasm</keyword>
<name>A0A068VX94_PROFF</name>
<sequence>MDPVDRMIIEESPESAKHLLVIDSPELADAASDVAGRVSIYCDDRRDADQVPRSLLIEALDAATLEGVDLVWMRLPKALAALDEYAERISAHALPGVHLVAAGRTKHMTLSMNDVLGKHFKAVSASLGRNKSRALHAIGATPTELTWPRENLHPELSLGVIAHGAVFATNKVDDGTRLLAERCADLHGNDLLDLGCGSGILATLLARANPEATVHGVDTSLAAVDSTRITSEANGRHVTVHWAWNLNDWPADSLDVIVCNPPFHRGVAKDSEPALEMFTEAGRLLRPGGEFWCVYNSHLPWKARLTASIGPTTVDFQNPFYTVTRSIAR</sequence>
<gene>
    <name evidence="7" type="primary">rsmC</name>
    <name evidence="7" type="ORF">PFCIRM138_06650</name>
</gene>
<dbReference type="GeneID" id="61222941"/>
<evidence type="ECO:0000256" key="3">
    <source>
        <dbReference type="ARBA" id="ARBA00022603"/>
    </source>
</evidence>
<dbReference type="CDD" id="cd02440">
    <property type="entry name" value="AdoMet_MTases"/>
    <property type="match status" value="1"/>
</dbReference>
<feature type="domain" description="RlmG N-terminal" evidence="6">
    <location>
        <begin position="63"/>
        <end position="137"/>
    </location>
</feature>
<keyword evidence="3 7" id="KW-0489">Methyltransferase</keyword>
<dbReference type="EMBL" id="LM676401">
    <property type="protein sequence ID" value="CEP26335.1"/>
    <property type="molecule type" value="Genomic_DNA"/>
</dbReference>
<evidence type="ECO:0000256" key="1">
    <source>
        <dbReference type="ARBA" id="ARBA00022490"/>
    </source>
</evidence>
<organism evidence="7">
    <name type="scientific">Propionibacterium freudenreichii subsp. freudenreichii</name>
    <dbReference type="NCBI Taxonomy" id="66712"/>
    <lineage>
        <taxon>Bacteria</taxon>
        <taxon>Bacillati</taxon>
        <taxon>Actinomycetota</taxon>
        <taxon>Actinomycetes</taxon>
        <taxon>Propionibacteriales</taxon>
        <taxon>Propionibacteriaceae</taxon>
        <taxon>Propionibacterium</taxon>
    </lineage>
</organism>
<feature type="domain" description="Methyltransferase small" evidence="5">
    <location>
        <begin position="159"/>
        <end position="324"/>
    </location>
</feature>
<proteinExistence type="predicted"/>
<dbReference type="EC" id="2.1.1.-" evidence="7"/>
<dbReference type="AlphaFoldDB" id="A0A068VX94"/>
<evidence type="ECO:0000259" key="6">
    <source>
        <dbReference type="Pfam" id="PF26049"/>
    </source>
</evidence>
<evidence type="ECO:0000256" key="4">
    <source>
        <dbReference type="ARBA" id="ARBA00022679"/>
    </source>
</evidence>
<evidence type="ECO:0000256" key="2">
    <source>
        <dbReference type="ARBA" id="ARBA00022552"/>
    </source>
</evidence>
<dbReference type="GO" id="GO:0003676">
    <property type="term" value="F:nucleic acid binding"/>
    <property type="evidence" value="ECO:0007669"/>
    <property type="project" value="InterPro"/>
</dbReference>
<protein>
    <submittedName>
        <fullName evidence="7">rRNA (Guanine-N2-)-methyltransferase</fullName>
        <ecNumber evidence="7">2.1.1.-</ecNumber>
    </submittedName>
</protein>
<dbReference type="Gene3D" id="3.40.50.150">
    <property type="entry name" value="Vaccinia Virus protein VP39"/>
    <property type="match status" value="2"/>
</dbReference>
<dbReference type="GO" id="GO:0008757">
    <property type="term" value="F:S-adenosylmethionine-dependent methyltransferase activity"/>
    <property type="evidence" value="ECO:0007669"/>
    <property type="project" value="InterPro"/>
</dbReference>
<dbReference type="InterPro" id="IPR007848">
    <property type="entry name" value="Small_mtfrase_dom"/>
</dbReference>
<dbReference type="Pfam" id="PF05175">
    <property type="entry name" value="MTS"/>
    <property type="match status" value="1"/>
</dbReference>
<dbReference type="SUPFAM" id="SSF53335">
    <property type="entry name" value="S-adenosyl-L-methionine-dependent methyltransferases"/>
    <property type="match status" value="1"/>
</dbReference>
<reference evidence="7" key="1">
    <citation type="submission" date="2014-08" db="EMBL/GenBank/DDBJ databases">
        <authorList>
            <person name="Falentin Helene"/>
        </authorList>
    </citation>
    <scope>NUCLEOTIDE SEQUENCE</scope>
</reference>
<dbReference type="InterPro" id="IPR058679">
    <property type="entry name" value="RlmG_N"/>
</dbReference>
<dbReference type="InterPro" id="IPR029063">
    <property type="entry name" value="SAM-dependent_MTases_sf"/>
</dbReference>